<evidence type="ECO:0000313" key="2">
    <source>
        <dbReference type="EMBL" id="KAF3335848.1"/>
    </source>
</evidence>
<dbReference type="Proteomes" id="UP000623129">
    <property type="component" value="Unassembled WGS sequence"/>
</dbReference>
<proteinExistence type="predicted"/>
<dbReference type="AlphaFoldDB" id="A0A833VUM3"/>
<reference evidence="2" key="1">
    <citation type="submission" date="2020-01" db="EMBL/GenBank/DDBJ databases">
        <title>Genome sequence of Kobresia littledalei, the first chromosome-level genome in the family Cyperaceae.</title>
        <authorList>
            <person name="Qu G."/>
        </authorList>
    </citation>
    <scope>NUCLEOTIDE SEQUENCE</scope>
    <source>
        <strain evidence="2">C.B.Clarke</strain>
        <tissue evidence="2">Leaf</tissue>
    </source>
</reference>
<evidence type="ECO:0000313" key="3">
    <source>
        <dbReference type="Proteomes" id="UP000623129"/>
    </source>
</evidence>
<keyword evidence="3" id="KW-1185">Reference proteome</keyword>
<sequence length="95" mass="10775">MDQVSVEANQCNGIKNSIGLNCKDEVEEERDTVSLLQEAVKGDVGEREKRNSRRKVQWNDRNGNNLVEIMEFQPSDSSESEEEEEYGPCCSCSIM</sequence>
<accession>A0A833VUM3</accession>
<organism evidence="2 3">
    <name type="scientific">Carex littledalei</name>
    <dbReference type="NCBI Taxonomy" id="544730"/>
    <lineage>
        <taxon>Eukaryota</taxon>
        <taxon>Viridiplantae</taxon>
        <taxon>Streptophyta</taxon>
        <taxon>Embryophyta</taxon>
        <taxon>Tracheophyta</taxon>
        <taxon>Spermatophyta</taxon>
        <taxon>Magnoliopsida</taxon>
        <taxon>Liliopsida</taxon>
        <taxon>Poales</taxon>
        <taxon>Cyperaceae</taxon>
        <taxon>Cyperoideae</taxon>
        <taxon>Cariceae</taxon>
        <taxon>Carex</taxon>
        <taxon>Carex subgen. Euthyceras</taxon>
    </lineage>
</organism>
<comment type="caution">
    <text evidence="2">The sequence shown here is derived from an EMBL/GenBank/DDBJ whole genome shotgun (WGS) entry which is preliminary data.</text>
</comment>
<evidence type="ECO:0000256" key="1">
    <source>
        <dbReference type="SAM" id="MobiDB-lite"/>
    </source>
</evidence>
<protein>
    <submittedName>
        <fullName evidence="2">Uncharacterized protein</fullName>
    </submittedName>
</protein>
<gene>
    <name evidence="2" type="ORF">FCM35_KLT20355</name>
</gene>
<dbReference type="PANTHER" id="PTHR33401:SF2">
    <property type="entry name" value="OS03G0138400 PROTEIN"/>
    <property type="match status" value="1"/>
</dbReference>
<feature type="region of interest" description="Disordered" evidence="1">
    <location>
        <begin position="73"/>
        <end position="95"/>
    </location>
</feature>
<dbReference type="PANTHER" id="PTHR33401">
    <property type="entry name" value="LIGHT-HARVESTING COMPLEX-LIKE PROTEIN OHP2, CHLOROPLASTIC"/>
    <property type="match status" value="1"/>
</dbReference>
<name>A0A833VUM3_9POAL</name>
<dbReference type="EMBL" id="SWLB01000008">
    <property type="protein sequence ID" value="KAF3335848.1"/>
    <property type="molecule type" value="Genomic_DNA"/>
</dbReference>
<dbReference type="OrthoDB" id="773814at2759"/>